<protein>
    <submittedName>
        <fullName evidence="5">Metallo-beta-lactamase superfamily protein</fullName>
    </submittedName>
</protein>
<dbReference type="PANTHER" id="PTHR42978:SF5">
    <property type="entry name" value="METALLO-BETA-LACTAMASE DOMAIN-CONTAINING PROTEIN"/>
    <property type="match status" value="1"/>
</dbReference>
<organism evidence="5 6">
    <name type="scientific">Colletotrichum incanum</name>
    <name type="common">Soybean anthracnose fungus</name>
    <dbReference type="NCBI Taxonomy" id="1573173"/>
    <lineage>
        <taxon>Eukaryota</taxon>
        <taxon>Fungi</taxon>
        <taxon>Dikarya</taxon>
        <taxon>Ascomycota</taxon>
        <taxon>Pezizomycotina</taxon>
        <taxon>Sordariomycetes</taxon>
        <taxon>Hypocreomycetidae</taxon>
        <taxon>Glomerellales</taxon>
        <taxon>Glomerellaceae</taxon>
        <taxon>Colletotrichum</taxon>
        <taxon>Colletotrichum spaethianum species complex</taxon>
    </lineage>
</organism>
<dbReference type="Gene3D" id="3.60.15.10">
    <property type="entry name" value="Ribonuclease Z/Hydroxyacylglutathione hydrolase-like"/>
    <property type="match status" value="1"/>
</dbReference>
<dbReference type="STRING" id="1573173.A0A161W7Y1"/>
<dbReference type="InterPro" id="IPR051013">
    <property type="entry name" value="MBL_superfamily_lactonases"/>
</dbReference>
<name>A0A161W7Y1_COLIC</name>
<comment type="similarity">
    <text evidence="1">Belongs to the metallo-beta-lactamase superfamily.</text>
</comment>
<dbReference type="OrthoDB" id="10250730at2759"/>
<dbReference type="GO" id="GO:0016787">
    <property type="term" value="F:hydrolase activity"/>
    <property type="evidence" value="ECO:0007669"/>
    <property type="project" value="UniProtKB-KW"/>
</dbReference>
<keyword evidence="6" id="KW-1185">Reference proteome</keyword>
<evidence type="ECO:0000313" key="6">
    <source>
        <dbReference type="Proteomes" id="UP000076584"/>
    </source>
</evidence>
<keyword evidence="4" id="KW-0862">Zinc</keyword>
<reference evidence="5 6" key="1">
    <citation type="submission" date="2015-06" db="EMBL/GenBank/DDBJ databases">
        <title>Survival trade-offs in plant roots during colonization by closely related pathogenic and mutualistic fungi.</title>
        <authorList>
            <person name="Hacquard S."/>
            <person name="Kracher B."/>
            <person name="Hiruma K."/>
            <person name="Weinman A."/>
            <person name="Muench P."/>
            <person name="Garrido Oter R."/>
            <person name="Ver Loren van Themaat E."/>
            <person name="Dallerey J.-F."/>
            <person name="Damm U."/>
            <person name="Henrissat B."/>
            <person name="Lespinet O."/>
            <person name="Thon M."/>
            <person name="Kemen E."/>
            <person name="McHardy A.C."/>
            <person name="Schulze-Lefert P."/>
            <person name="O'Connell R.J."/>
        </authorList>
    </citation>
    <scope>NUCLEOTIDE SEQUENCE [LARGE SCALE GENOMIC DNA]</scope>
    <source>
        <strain evidence="5 6">MAFF 238704</strain>
    </source>
</reference>
<evidence type="ECO:0000256" key="4">
    <source>
        <dbReference type="ARBA" id="ARBA00022833"/>
    </source>
</evidence>
<proteinExistence type="inferred from homology"/>
<dbReference type="CDD" id="cd07730">
    <property type="entry name" value="metallo-hydrolase-like_MBL-fold"/>
    <property type="match status" value="1"/>
</dbReference>
<dbReference type="Pfam" id="PF00753">
    <property type="entry name" value="Lactamase_B"/>
    <property type="match status" value="1"/>
</dbReference>
<dbReference type="Proteomes" id="UP000076584">
    <property type="component" value="Unassembled WGS sequence"/>
</dbReference>
<dbReference type="PANTHER" id="PTHR42978">
    <property type="entry name" value="QUORUM-QUENCHING LACTONASE YTNP-RELATED-RELATED"/>
    <property type="match status" value="1"/>
</dbReference>
<accession>A0A161W7Y1</accession>
<keyword evidence="2" id="KW-0479">Metal-binding</keyword>
<gene>
    <name evidence="5" type="ORF">CI238_08775</name>
</gene>
<evidence type="ECO:0000256" key="1">
    <source>
        <dbReference type="ARBA" id="ARBA00007749"/>
    </source>
</evidence>
<dbReference type="AlphaFoldDB" id="A0A161W7Y1"/>
<dbReference type="EMBL" id="LFIW01001981">
    <property type="protein sequence ID" value="KZL80058.1"/>
    <property type="molecule type" value="Genomic_DNA"/>
</dbReference>
<dbReference type="InterPro" id="IPR001279">
    <property type="entry name" value="Metallo-B-lactamas"/>
</dbReference>
<comment type="caution">
    <text evidence="5">The sequence shown here is derived from an EMBL/GenBank/DDBJ whole genome shotgun (WGS) entry which is preliminary data.</text>
</comment>
<sequence>MSATDSLHIPPSTTTVQVSIIDTTLDGDLPTAPFMGPAIKGFERWHGVGYAFLVTHKDSEGCERRIVFDLGLPKDWENDFSPPVIEAGKGLGATMTAEKYVSEILTENGLDLGGIEALFWSHAHPDHIGRPSLFPPSTSLLIGPGVKEAYFPGWPAVPDAPILAREFQGREVRELDFSTTDIEIGGLKALDYFGDGSFYLLSAPGHAVGHINALARTTGDSFIYFAGDSFHHSSVLRPHAGARLPEDVRLPRLCCAGRTFHAIHPVAGNAAELKHYSKVLGPAGGDAGGIAFHTIPETPEGKTLLALDVREARETLAAVKKFDASPNVFVVAAHDDSLYGVMEYFPKGANEWKQKGWKESGRWMFLKDLEKPLEIAGVSVRKDR</sequence>
<dbReference type="InterPro" id="IPR036866">
    <property type="entry name" value="RibonucZ/Hydroxyglut_hydro"/>
</dbReference>
<keyword evidence="3" id="KW-0378">Hydrolase</keyword>
<evidence type="ECO:0000313" key="5">
    <source>
        <dbReference type="EMBL" id="KZL80058.1"/>
    </source>
</evidence>
<evidence type="ECO:0000256" key="3">
    <source>
        <dbReference type="ARBA" id="ARBA00022801"/>
    </source>
</evidence>
<dbReference type="GO" id="GO:0046872">
    <property type="term" value="F:metal ion binding"/>
    <property type="evidence" value="ECO:0007669"/>
    <property type="project" value="UniProtKB-KW"/>
</dbReference>
<evidence type="ECO:0000256" key="2">
    <source>
        <dbReference type="ARBA" id="ARBA00022723"/>
    </source>
</evidence>
<dbReference type="SUPFAM" id="SSF56281">
    <property type="entry name" value="Metallo-hydrolase/oxidoreductase"/>
    <property type="match status" value="1"/>
</dbReference>
<dbReference type="SMART" id="SM00849">
    <property type="entry name" value="Lactamase_B"/>
    <property type="match status" value="1"/>
</dbReference>